<keyword evidence="2" id="KW-1185">Reference proteome</keyword>
<dbReference type="RefSeq" id="WP_089874407.1">
    <property type="nucleotide sequence ID" value="NZ_FNBH01000004.1"/>
</dbReference>
<dbReference type="EMBL" id="FNBH01000004">
    <property type="protein sequence ID" value="SDG36462.1"/>
    <property type="molecule type" value="Genomic_DNA"/>
</dbReference>
<dbReference type="STRING" id="454006.SAMN05421825_3164"/>
<evidence type="ECO:0000313" key="1">
    <source>
        <dbReference type="EMBL" id="SDG36462.1"/>
    </source>
</evidence>
<protein>
    <submittedName>
        <fullName evidence="1">Uncharacterized protein</fullName>
    </submittedName>
</protein>
<proteinExistence type="predicted"/>
<reference evidence="2" key="1">
    <citation type="submission" date="2016-10" db="EMBL/GenBank/DDBJ databases">
        <authorList>
            <person name="Varghese N."/>
            <person name="Submissions S."/>
        </authorList>
    </citation>
    <scope>NUCLEOTIDE SEQUENCE [LARGE SCALE GENOMIC DNA]</scope>
    <source>
        <strain evidence="2">DSM 19684</strain>
    </source>
</reference>
<gene>
    <name evidence="1" type="ORF">SAMN05421825_3164</name>
</gene>
<accession>A0A1G7TMY2</accession>
<dbReference type="AlphaFoldDB" id="A0A1G7TMY2"/>
<evidence type="ECO:0000313" key="2">
    <source>
        <dbReference type="Proteomes" id="UP000199203"/>
    </source>
</evidence>
<organism evidence="1 2">
    <name type="scientific">Epilithonimonas hungarica</name>
    <dbReference type="NCBI Taxonomy" id="454006"/>
    <lineage>
        <taxon>Bacteria</taxon>
        <taxon>Pseudomonadati</taxon>
        <taxon>Bacteroidota</taxon>
        <taxon>Flavobacteriia</taxon>
        <taxon>Flavobacteriales</taxon>
        <taxon>Weeksellaceae</taxon>
        <taxon>Chryseobacterium group</taxon>
        <taxon>Epilithonimonas</taxon>
    </lineage>
</organism>
<dbReference type="Proteomes" id="UP000199203">
    <property type="component" value="Unassembled WGS sequence"/>
</dbReference>
<name>A0A1G7TMY2_9FLAO</name>
<sequence>MKYYLYTFLCLCIFSCQKEKPITNIELLKKYVILPTKPETVQYEVIEKKLREGSQDCSKLISVIGILKFSNKDFKRILEDIQMKKENEYEMNLATDNGLYKNWYPPNVKKLFSEERKKSPKTIIYTGNFFNKENIIGGKTVCFITDNNEIVINVGYCN</sequence>